<dbReference type="CTD" id="4509"/>
<dbReference type="EMBL" id="KX057721">
    <property type="protein sequence ID" value="AQM39931.1"/>
    <property type="molecule type" value="Genomic_DNA"/>
</dbReference>
<dbReference type="EMBL" id="KX673202">
    <property type="protein sequence ID" value="APD14919.1"/>
    <property type="molecule type" value="Genomic_DNA"/>
</dbReference>
<dbReference type="GO" id="GO:0045259">
    <property type="term" value="C:proton-transporting ATP synthase complex"/>
    <property type="evidence" value="ECO:0007669"/>
    <property type="project" value="UniProtKB-KW"/>
</dbReference>
<sequence length="52" mass="6357">MPQMAPMSWLSLMIFFILILIIMMTMNYFLFQPSITTQNKTLFKSYTNNWKW</sequence>
<organism evidence="14">
    <name type="scientific">Loxoblemmus doenitzi</name>
    <dbReference type="NCBI Taxonomy" id="209185"/>
    <lineage>
        <taxon>Eukaryota</taxon>
        <taxon>Metazoa</taxon>
        <taxon>Ecdysozoa</taxon>
        <taxon>Arthropoda</taxon>
        <taxon>Hexapoda</taxon>
        <taxon>Insecta</taxon>
        <taxon>Pterygota</taxon>
        <taxon>Neoptera</taxon>
        <taxon>Polyneoptera</taxon>
        <taxon>Orthoptera</taxon>
        <taxon>Ensifera</taxon>
        <taxon>Gryllidea</taxon>
        <taxon>Grylloidea</taxon>
        <taxon>Gryllidae</taxon>
        <taxon>Gryllinae</taxon>
        <taxon>Loxoblemmus</taxon>
    </lineage>
</organism>
<reference evidence="15" key="2">
    <citation type="submission" date="2016-04" db="EMBL/GenBank/DDBJ databases">
        <title>Towards a higher-level phylogeny of ensiferan insects inferred from mitochondrial genome sequences.</title>
        <authorList>
            <person name="Zhou Z.J."/>
        </authorList>
    </citation>
    <scope>NUCLEOTIDE SEQUENCE</scope>
</reference>
<dbReference type="RefSeq" id="YP_009349808.1">
    <property type="nucleotide sequence ID" value="NC_033985.1"/>
</dbReference>
<reference evidence="14" key="1">
    <citation type="journal article" date="2016" name="Sci. Rep.">
        <title>Molecular phylogeny of Polyneoptera (Insecta) inferred from expanded mitogenomic data.</title>
        <authorList>
            <person name="Song N."/>
            <person name="Li H."/>
            <person name="Song F."/>
            <person name="Cai W."/>
        </authorList>
    </citation>
    <scope>NUCLEOTIDE SEQUENCE</scope>
</reference>
<evidence type="ECO:0000256" key="4">
    <source>
        <dbReference type="ARBA" id="ARBA00022448"/>
    </source>
</evidence>
<dbReference type="InterPro" id="IPR001421">
    <property type="entry name" value="ATP8_metazoa"/>
</dbReference>
<dbReference type="Pfam" id="PF00895">
    <property type="entry name" value="ATP-synt_8"/>
    <property type="match status" value="1"/>
</dbReference>
<dbReference type="GO" id="GO:0015078">
    <property type="term" value="F:proton transmembrane transporter activity"/>
    <property type="evidence" value="ECO:0007669"/>
    <property type="project" value="InterPro"/>
</dbReference>
<dbReference type="AlphaFoldDB" id="A0A1J0M4M5"/>
<evidence type="ECO:0000256" key="5">
    <source>
        <dbReference type="ARBA" id="ARBA00022547"/>
    </source>
</evidence>
<keyword evidence="8 13" id="KW-1133">Transmembrane helix</keyword>
<evidence type="ECO:0000256" key="11">
    <source>
        <dbReference type="ARBA" id="ARBA00023136"/>
    </source>
</evidence>
<keyword evidence="4 12" id="KW-0813">Transport</keyword>
<evidence type="ECO:0000313" key="14">
    <source>
        <dbReference type="EMBL" id="APD14919.1"/>
    </source>
</evidence>
<name>A0A1J0M4M5_9ORTH</name>
<evidence type="ECO:0000256" key="12">
    <source>
        <dbReference type="RuleBase" id="RU003661"/>
    </source>
</evidence>
<evidence type="ECO:0000256" key="3">
    <source>
        <dbReference type="ARBA" id="ARBA00011291"/>
    </source>
</evidence>
<evidence type="ECO:0000256" key="9">
    <source>
        <dbReference type="ARBA" id="ARBA00023065"/>
    </source>
</evidence>
<evidence type="ECO:0000313" key="15">
    <source>
        <dbReference type="EMBL" id="AQM39931.1"/>
    </source>
</evidence>
<evidence type="ECO:0000256" key="6">
    <source>
        <dbReference type="ARBA" id="ARBA00022692"/>
    </source>
</evidence>
<accession>A0A1J0M4M5</accession>
<protein>
    <recommendedName>
        <fullName evidence="12">ATP synthase complex subunit 8</fullName>
    </recommendedName>
</protein>
<evidence type="ECO:0000256" key="10">
    <source>
        <dbReference type="ARBA" id="ARBA00023128"/>
    </source>
</evidence>
<evidence type="ECO:0000256" key="7">
    <source>
        <dbReference type="ARBA" id="ARBA00022781"/>
    </source>
</evidence>
<keyword evidence="10 12" id="KW-0496">Mitochondrion</keyword>
<keyword evidence="6 12" id="KW-0812">Transmembrane</keyword>
<geneLocation type="mitochondrion" evidence="14"/>
<evidence type="ECO:0000256" key="2">
    <source>
        <dbReference type="ARBA" id="ARBA00008892"/>
    </source>
</evidence>
<feature type="transmembrane region" description="Helical" evidence="13">
    <location>
        <begin position="12"/>
        <end position="31"/>
    </location>
</feature>
<gene>
    <name evidence="14" type="primary">ATP8</name>
</gene>
<proteinExistence type="inferred from homology"/>
<comment type="subunit">
    <text evidence="3">F-type ATPases have 2 components, CF(1) - the catalytic core - and CF(0) - the membrane proton channel.</text>
</comment>
<dbReference type="GO" id="GO:0015986">
    <property type="term" value="P:proton motive force-driven ATP synthesis"/>
    <property type="evidence" value="ECO:0007669"/>
    <property type="project" value="InterPro"/>
</dbReference>
<keyword evidence="7 12" id="KW-0375">Hydrogen ion transport</keyword>
<keyword evidence="11 13" id="KW-0472">Membrane</keyword>
<keyword evidence="5 12" id="KW-0138">CF(0)</keyword>
<comment type="similarity">
    <text evidence="2 12">Belongs to the ATPase protein 8 family.</text>
</comment>
<evidence type="ECO:0000256" key="1">
    <source>
        <dbReference type="ARBA" id="ARBA00004304"/>
    </source>
</evidence>
<keyword evidence="9 12" id="KW-0406">Ion transport</keyword>
<comment type="subcellular location">
    <subcellularLocation>
        <location evidence="1 12">Mitochondrion membrane</location>
        <topology evidence="1 12">Single-pass membrane protein</topology>
    </subcellularLocation>
</comment>
<dbReference type="GeneID" id="31085684"/>
<dbReference type="GO" id="GO:0031966">
    <property type="term" value="C:mitochondrial membrane"/>
    <property type="evidence" value="ECO:0007669"/>
    <property type="project" value="UniProtKB-SubCell"/>
</dbReference>
<evidence type="ECO:0000256" key="8">
    <source>
        <dbReference type="ARBA" id="ARBA00022989"/>
    </source>
</evidence>
<evidence type="ECO:0000256" key="13">
    <source>
        <dbReference type="SAM" id="Phobius"/>
    </source>
</evidence>